<dbReference type="Proteomes" id="UP000005442">
    <property type="component" value="Chromosome"/>
</dbReference>
<evidence type="ECO:0000256" key="1">
    <source>
        <dbReference type="SAM" id="SignalP"/>
    </source>
</evidence>
<organism evidence="2 3">
    <name type="scientific">Mycolicibacterium rhodesiae (strain NBB3)</name>
    <name type="common">Mycobacterium rhodesiae</name>
    <dbReference type="NCBI Taxonomy" id="710685"/>
    <lineage>
        <taxon>Bacteria</taxon>
        <taxon>Bacillati</taxon>
        <taxon>Actinomycetota</taxon>
        <taxon>Actinomycetes</taxon>
        <taxon>Mycobacteriales</taxon>
        <taxon>Mycobacteriaceae</taxon>
        <taxon>Mycolicibacterium</taxon>
    </lineage>
</organism>
<evidence type="ECO:0000313" key="2">
    <source>
        <dbReference type="EMBL" id="AEV70653.1"/>
    </source>
</evidence>
<gene>
    <name evidence="2" type="ordered locus">MycrhN_0001</name>
</gene>
<dbReference type="GO" id="GO:0020037">
    <property type="term" value="F:heme binding"/>
    <property type="evidence" value="ECO:0007669"/>
    <property type="project" value="InterPro"/>
</dbReference>
<proteinExistence type="predicted"/>
<accession>G8RXW0</accession>
<dbReference type="OrthoDB" id="4563701at2"/>
<dbReference type="AlphaFoldDB" id="G8RXW0"/>
<name>G8RXW0_MYCRN</name>
<evidence type="ECO:0008006" key="4">
    <source>
        <dbReference type="Google" id="ProtNLM"/>
    </source>
</evidence>
<keyword evidence="1" id="KW-0732">Signal</keyword>
<dbReference type="HOGENOM" id="CLU_171779_0_0_11"/>
<dbReference type="EMBL" id="CP003169">
    <property type="protein sequence ID" value="AEV70653.1"/>
    <property type="molecule type" value="Genomic_DNA"/>
</dbReference>
<feature type="signal peptide" evidence="1">
    <location>
        <begin position="1"/>
        <end position="30"/>
    </location>
</feature>
<dbReference type="InterPro" id="IPR032407">
    <property type="entry name" value="MHB"/>
</dbReference>
<sequence length="109" mass="11133">MSALSSKKLLIAAAGGVALSIAVGTGVASADPLIDTTCTYPQVVAALNSENPVLAEKLNGNPLAAAMVGNFLSAPPSERAQLVQEYQATSWGQKYFGQMAAIAGTCNNY</sequence>
<reference evidence="2 3" key="1">
    <citation type="submission" date="2011-12" db="EMBL/GenBank/DDBJ databases">
        <title>Complete sequence of Mycobacterium rhodesiae NBB3.</title>
        <authorList>
            <consortium name="US DOE Joint Genome Institute"/>
            <person name="Lucas S."/>
            <person name="Han J."/>
            <person name="Lapidus A."/>
            <person name="Cheng J.-F."/>
            <person name="Goodwin L."/>
            <person name="Pitluck S."/>
            <person name="Peters L."/>
            <person name="Mikhailova N."/>
            <person name="Gu W."/>
            <person name="Detter J.C."/>
            <person name="Han C."/>
            <person name="Tapia R."/>
            <person name="Land M."/>
            <person name="Hauser L."/>
            <person name="Kyrpides N."/>
            <person name="Ivanova N."/>
            <person name="Pagani I."/>
            <person name="Mattes T."/>
            <person name="Holmes A."/>
            <person name="Rutledge P."/>
            <person name="Paulsen I."/>
            <person name="Coleman N."/>
            <person name="Woyke T."/>
        </authorList>
    </citation>
    <scope>NUCLEOTIDE SEQUENCE [LARGE SCALE GENOMIC DNA]</scope>
    <source>
        <strain evidence="2 3">NBB3</strain>
    </source>
</reference>
<dbReference type="KEGG" id="mrh:MycrhN_0001"/>
<dbReference type="RefSeq" id="WP_014208473.1">
    <property type="nucleotide sequence ID" value="NC_016604.1"/>
</dbReference>
<evidence type="ECO:0000313" key="3">
    <source>
        <dbReference type="Proteomes" id="UP000005442"/>
    </source>
</evidence>
<dbReference type="NCBIfam" id="TIGR04529">
    <property type="entry name" value="MTB_hemophore"/>
    <property type="match status" value="1"/>
</dbReference>
<keyword evidence="3" id="KW-1185">Reference proteome</keyword>
<dbReference type="eggNOG" id="ENOG5032BI0">
    <property type="taxonomic scope" value="Bacteria"/>
</dbReference>
<protein>
    <recommendedName>
        <fullName evidence="4">Hemophore-related protein</fullName>
    </recommendedName>
</protein>
<feature type="chain" id="PRO_5003516011" description="Hemophore-related protein" evidence="1">
    <location>
        <begin position="31"/>
        <end position="109"/>
    </location>
</feature>
<dbReference type="PATRIC" id="fig|710685.3.peg.1"/>